<evidence type="ECO:0000256" key="1">
    <source>
        <dbReference type="SAM" id="MobiDB-lite"/>
    </source>
</evidence>
<name>A0A376AL70_9HYPH</name>
<feature type="compositionally biased region" description="Low complexity" evidence="1">
    <location>
        <begin position="329"/>
        <end position="358"/>
    </location>
</feature>
<dbReference type="PROSITE" id="PS51782">
    <property type="entry name" value="LYSM"/>
    <property type="match status" value="1"/>
</dbReference>
<evidence type="ECO:0000256" key="2">
    <source>
        <dbReference type="SAM" id="Phobius"/>
    </source>
</evidence>
<keyword evidence="2" id="KW-0472">Membrane</keyword>
<dbReference type="InterPro" id="IPR052196">
    <property type="entry name" value="Bact_Kbp"/>
</dbReference>
<sequence>MGLAIFKDYGGCSARRLTMMKNRALWVALLVLGVSTLLMVFFVLPRVSPVKEDASKVATPAVDTAKDAATQAESAVADAAKAAAEKMDRLKAEAVTAVTGMKALFAEGRTPAADAFATAKAVARAAVQALVTLDIPAGIDATLDTAMKTARGGAAKALALIEALPDDPAKAAGLIAAIEGALTGTETPEAAPSAPAPAPDNAADAALPRFDILRVEPDGSTVIAGNAAAGSRLEIMSGDTVIATLDVDPSGDFAAVLDQPLPPGDHSLQLKATGKDGKSVTSEEVATISVPANADGKLLAMVSKPGEASRLITLPESVNSAAKQERVAATDSASAPAAPAAPESGQTATAPTANQPAAGDAAAVMNPEIQVSAVEIEGDRIFIAGKAPVGGTVRGFADDTVIGNAVADASGNFVIEGRITLSVGAHVIHAELLDAAGQVVVRTSVPFNRPEGEQVSVVAQNSQTASGQGGAMVPVDLAAFEKLRGSLGQAFALLQGLYADGKKPVLEELAAARSASEISLKSIADFRPAAAAAKPIVDFVAATAAKAAKAYTALQGLPNDIEAVGAELPKIAALVEAVLSPSAPSSDLALPTAEAPATPGTVPAEPVAPQTTAAAPKTIEQPPLTESRNSVIIRRGDTLWQISRRVYGQGVRYTTIYLANSNLIDNPDLIEPGQVFEVPSEALPDAEEIHRKRLSGEKSN</sequence>
<dbReference type="InterPro" id="IPR036779">
    <property type="entry name" value="LysM_dom_sf"/>
</dbReference>
<dbReference type="EMBL" id="UEYP01000006">
    <property type="protein sequence ID" value="SSC68133.1"/>
    <property type="molecule type" value="Genomic_DNA"/>
</dbReference>
<feature type="region of interest" description="Disordered" evidence="1">
    <location>
        <begin position="586"/>
        <end position="628"/>
    </location>
</feature>
<dbReference type="Proteomes" id="UP000254764">
    <property type="component" value="Unassembled WGS sequence"/>
</dbReference>
<dbReference type="PANTHER" id="PTHR34700">
    <property type="entry name" value="POTASSIUM BINDING PROTEIN KBP"/>
    <property type="match status" value="1"/>
</dbReference>
<gene>
    <name evidence="4" type="ORF">RHIZ70_3841</name>
</gene>
<keyword evidence="2" id="KW-1133">Transmembrane helix</keyword>
<dbReference type="AlphaFoldDB" id="A0A376AL70"/>
<accession>A0A376AL70</accession>
<dbReference type="Gene3D" id="3.10.350.10">
    <property type="entry name" value="LysM domain"/>
    <property type="match status" value="1"/>
</dbReference>
<keyword evidence="5" id="KW-1185">Reference proteome</keyword>
<dbReference type="SMART" id="SM00257">
    <property type="entry name" value="LysM"/>
    <property type="match status" value="1"/>
</dbReference>
<feature type="domain" description="LysM" evidence="3">
    <location>
        <begin position="629"/>
        <end position="678"/>
    </location>
</feature>
<feature type="compositionally biased region" description="Low complexity" evidence="1">
    <location>
        <begin position="586"/>
        <end position="609"/>
    </location>
</feature>
<evidence type="ECO:0000313" key="5">
    <source>
        <dbReference type="Proteomes" id="UP000254764"/>
    </source>
</evidence>
<feature type="region of interest" description="Disordered" evidence="1">
    <location>
        <begin position="323"/>
        <end position="360"/>
    </location>
</feature>
<dbReference type="CDD" id="cd00118">
    <property type="entry name" value="LysM"/>
    <property type="match status" value="1"/>
</dbReference>
<keyword evidence="2" id="KW-0812">Transmembrane</keyword>
<dbReference type="Pfam" id="PF01476">
    <property type="entry name" value="LysM"/>
    <property type="match status" value="1"/>
</dbReference>
<protein>
    <recommendedName>
        <fullName evidence="3">LysM domain-containing protein</fullName>
    </recommendedName>
</protein>
<proteinExistence type="predicted"/>
<evidence type="ECO:0000259" key="3">
    <source>
        <dbReference type="PROSITE" id="PS51782"/>
    </source>
</evidence>
<reference evidence="5" key="1">
    <citation type="submission" date="2018-07" db="EMBL/GenBank/DDBJ databases">
        <authorList>
            <person name="Peiro R."/>
            <person name="Begona"/>
            <person name="Cbmso G."/>
            <person name="Lopez M."/>
            <person name="Gonzalez S."/>
        </authorList>
    </citation>
    <scope>NUCLEOTIDE SEQUENCE [LARGE SCALE GENOMIC DNA]</scope>
</reference>
<evidence type="ECO:0000313" key="4">
    <source>
        <dbReference type="EMBL" id="SSC68133.1"/>
    </source>
</evidence>
<organism evidence="4 5">
    <name type="scientific">Ciceribacter selenitireducens ATCC BAA-1503</name>
    <dbReference type="NCBI Taxonomy" id="1336235"/>
    <lineage>
        <taxon>Bacteria</taxon>
        <taxon>Pseudomonadati</taxon>
        <taxon>Pseudomonadota</taxon>
        <taxon>Alphaproteobacteria</taxon>
        <taxon>Hyphomicrobiales</taxon>
        <taxon>Rhizobiaceae</taxon>
        <taxon>Ciceribacter</taxon>
    </lineage>
</organism>
<feature type="transmembrane region" description="Helical" evidence="2">
    <location>
        <begin position="24"/>
        <end position="44"/>
    </location>
</feature>
<dbReference type="InterPro" id="IPR018392">
    <property type="entry name" value="LysM"/>
</dbReference>
<dbReference type="PANTHER" id="PTHR34700:SF4">
    <property type="entry name" value="PHAGE-LIKE ELEMENT PBSX PROTEIN XKDP"/>
    <property type="match status" value="1"/>
</dbReference>